<keyword evidence="5" id="KW-1185">Reference proteome</keyword>
<accession>A0A8H6SVU4</accession>
<organism evidence="4 5">
    <name type="scientific">Mycena chlorophos</name>
    <name type="common">Agaric fungus</name>
    <name type="synonym">Agaricus chlorophos</name>
    <dbReference type="NCBI Taxonomy" id="658473"/>
    <lineage>
        <taxon>Eukaryota</taxon>
        <taxon>Fungi</taxon>
        <taxon>Dikarya</taxon>
        <taxon>Basidiomycota</taxon>
        <taxon>Agaricomycotina</taxon>
        <taxon>Agaricomycetes</taxon>
        <taxon>Agaricomycetidae</taxon>
        <taxon>Agaricales</taxon>
        <taxon>Marasmiineae</taxon>
        <taxon>Mycenaceae</taxon>
        <taxon>Mycena</taxon>
    </lineage>
</organism>
<keyword evidence="1" id="KW-0677">Repeat</keyword>
<evidence type="ECO:0000313" key="5">
    <source>
        <dbReference type="Proteomes" id="UP000613580"/>
    </source>
</evidence>
<proteinExistence type="predicted"/>
<reference evidence="4" key="1">
    <citation type="submission" date="2020-05" db="EMBL/GenBank/DDBJ databases">
        <title>Mycena genomes resolve the evolution of fungal bioluminescence.</title>
        <authorList>
            <person name="Tsai I.J."/>
        </authorList>
    </citation>
    <scope>NUCLEOTIDE SEQUENCE</scope>
    <source>
        <strain evidence="4">110903Hualien_Pintung</strain>
    </source>
</reference>
<dbReference type="OrthoDB" id="7464126at2759"/>
<comment type="caution">
    <text evidence="4">The sequence shown here is derived from an EMBL/GenBank/DDBJ whole genome shotgun (WGS) entry which is preliminary data.</text>
</comment>
<feature type="region of interest" description="Disordered" evidence="2">
    <location>
        <begin position="1"/>
        <end position="34"/>
    </location>
</feature>
<dbReference type="PANTHER" id="PTHR10039:SF15">
    <property type="entry name" value="NACHT DOMAIN-CONTAINING PROTEIN"/>
    <property type="match status" value="1"/>
</dbReference>
<sequence length="120" mass="13294">MNLQSTSTPIYGGTGGQGGQGGLQGGSGGVGQGNTVRINTESVQVYNAQPDEYDKIMDFLSPINFRQRQQEIFQARQEGTGNWFLEDTRFLEWKSGSTQVLWCSGIPDCKQLVLEKLFLR</sequence>
<evidence type="ECO:0000259" key="3">
    <source>
        <dbReference type="Pfam" id="PF24883"/>
    </source>
</evidence>
<feature type="compositionally biased region" description="Gly residues" evidence="2">
    <location>
        <begin position="12"/>
        <end position="32"/>
    </location>
</feature>
<dbReference type="AlphaFoldDB" id="A0A8H6SVU4"/>
<feature type="domain" description="Nephrocystin 3-like N-terminal" evidence="3">
    <location>
        <begin position="79"/>
        <end position="109"/>
    </location>
</feature>
<protein>
    <submittedName>
        <fullName evidence="4">Ankyrin repeat protein</fullName>
    </submittedName>
</protein>
<dbReference type="PANTHER" id="PTHR10039">
    <property type="entry name" value="AMELOGENIN"/>
    <property type="match status" value="1"/>
</dbReference>
<name>A0A8H6SVU4_MYCCL</name>
<evidence type="ECO:0000313" key="4">
    <source>
        <dbReference type="EMBL" id="KAF7305277.1"/>
    </source>
</evidence>
<gene>
    <name evidence="4" type="ORF">HMN09_00778700</name>
</gene>
<evidence type="ECO:0000256" key="1">
    <source>
        <dbReference type="ARBA" id="ARBA00022737"/>
    </source>
</evidence>
<dbReference type="EMBL" id="JACAZE010000010">
    <property type="protein sequence ID" value="KAF7305277.1"/>
    <property type="molecule type" value="Genomic_DNA"/>
</dbReference>
<evidence type="ECO:0000256" key="2">
    <source>
        <dbReference type="SAM" id="MobiDB-lite"/>
    </source>
</evidence>
<dbReference type="Proteomes" id="UP000613580">
    <property type="component" value="Unassembled WGS sequence"/>
</dbReference>
<dbReference type="Pfam" id="PF24883">
    <property type="entry name" value="NPHP3_N"/>
    <property type="match status" value="1"/>
</dbReference>
<dbReference type="InterPro" id="IPR056884">
    <property type="entry name" value="NPHP3-like_N"/>
</dbReference>